<keyword evidence="2" id="KW-1185">Reference proteome</keyword>
<dbReference type="Proteomes" id="UP001157006">
    <property type="component" value="Unassembled WGS sequence"/>
</dbReference>
<gene>
    <name evidence="1" type="ORF">VFH_U045560</name>
</gene>
<comment type="caution">
    <text evidence="1">The sequence shown here is derived from an EMBL/GenBank/DDBJ whole genome shotgun (WGS) entry which is preliminary data.</text>
</comment>
<evidence type="ECO:0000313" key="2">
    <source>
        <dbReference type="Proteomes" id="UP001157006"/>
    </source>
</evidence>
<dbReference type="EMBL" id="CATIWC010001087">
    <property type="protein sequence ID" value="CAI8583815.1"/>
    <property type="molecule type" value="Genomic_DNA"/>
</dbReference>
<accession>A0AAV0YGW3</accession>
<reference evidence="1 2" key="1">
    <citation type="submission" date="2023-01" db="EMBL/GenBank/DDBJ databases">
        <authorList>
            <person name="Kreplak J."/>
        </authorList>
    </citation>
    <scope>NUCLEOTIDE SEQUENCE [LARGE SCALE GENOMIC DNA]</scope>
</reference>
<protein>
    <submittedName>
        <fullName evidence="1">Uncharacterized protein</fullName>
    </submittedName>
</protein>
<dbReference type="AlphaFoldDB" id="A0AAV0YGW3"/>
<evidence type="ECO:0000313" key="1">
    <source>
        <dbReference type="EMBL" id="CAI8583815.1"/>
    </source>
</evidence>
<name>A0AAV0YGW3_VICFA</name>
<organism evidence="1 2">
    <name type="scientific">Vicia faba</name>
    <name type="common">Broad bean</name>
    <name type="synonym">Faba vulgaris</name>
    <dbReference type="NCBI Taxonomy" id="3906"/>
    <lineage>
        <taxon>Eukaryota</taxon>
        <taxon>Viridiplantae</taxon>
        <taxon>Streptophyta</taxon>
        <taxon>Embryophyta</taxon>
        <taxon>Tracheophyta</taxon>
        <taxon>Spermatophyta</taxon>
        <taxon>Magnoliopsida</taxon>
        <taxon>eudicotyledons</taxon>
        <taxon>Gunneridae</taxon>
        <taxon>Pentapetalae</taxon>
        <taxon>rosids</taxon>
        <taxon>fabids</taxon>
        <taxon>Fabales</taxon>
        <taxon>Fabaceae</taxon>
        <taxon>Papilionoideae</taxon>
        <taxon>50 kb inversion clade</taxon>
        <taxon>NPAAA clade</taxon>
        <taxon>Hologalegina</taxon>
        <taxon>IRL clade</taxon>
        <taxon>Fabeae</taxon>
        <taxon>Vicia</taxon>
    </lineage>
</organism>
<sequence>MLSAAAEFLRMCSFRAPETWYATVVRSYNSSYEFSNFVVGIVGQISPKTWAAIEVFLGSIAIEDYDSMAYSLIQMGATRNNVVADAFSRDLEKVFSSIKANVLYHT</sequence>
<proteinExistence type="predicted"/>